<evidence type="ECO:0000256" key="1">
    <source>
        <dbReference type="SAM" id="Phobius"/>
    </source>
</evidence>
<feature type="transmembrane region" description="Helical" evidence="1">
    <location>
        <begin position="12"/>
        <end position="31"/>
    </location>
</feature>
<name>A0A2S1LGL8_9FLAO</name>
<dbReference type="AlphaFoldDB" id="A0A2S1LGL8"/>
<evidence type="ECO:0000313" key="2">
    <source>
        <dbReference type="EMBL" id="AWG22893.1"/>
    </source>
</evidence>
<sequence length="186" mass="21837">MLFLYFDPEIWGTVSDWFVAIVTSITAYYLYQTLKSQKEVQDTQTKLFEIEKTRFLESIKPILKFTQPTKEQQIITEDTDKSINSIIVSNESSNNALNGSITMLSETKNIEIINRKAFEYFHLRKNSTLRLNFILHDTKSSENLLILCFKYQDIANNKYVQYINCDLKANGYSRIYYAFPETDTEK</sequence>
<keyword evidence="1" id="KW-1133">Transmembrane helix</keyword>
<keyword evidence="1" id="KW-0812">Transmembrane</keyword>
<keyword evidence="1" id="KW-0472">Membrane</keyword>
<gene>
    <name evidence="2" type="ORF">FFWV33_15850</name>
</gene>
<dbReference type="RefSeq" id="WP_108741802.1">
    <property type="nucleotide sequence ID" value="NZ_CP020918.1"/>
</dbReference>
<keyword evidence="3" id="KW-1185">Reference proteome</keyword>
<protein>
    <submittedName>
        <fullName evidence="2">Uncharacterized protein</fullName>
    </submittedName>
</protein>
<proteinExistence type="predicted"/>
<evidence type="ECO:0000313" key="3">
    <source>
        <dbReference type="Proteomes" id="UP000244527"/>
    </source>
</evidence>
<dbReference type="Proteomes" id="UP000244527">
    <property type="component" value="Chromosome"/>
</dbReference>
<accession>A0A2S1LGL8</accession>
<dbReference type="OrthoDB" id="1372378at2"/>
<reference evidence="2 3" key="1">
    <citation type="submission" date="2017-04" db="EMBL/GenBank/DDBJ databases">
        <title>Compelte genome sequence of WV33.</title>
        <authorList>
            <person name="Lee P.C."/>
        </authorList>
    </citation>
    <scope>NUCLEOTIDE SEQUENCE [LARGE SCALE GENOMIC DNA]</scope>
    <source>
        <strain evidence="2 3">WV33</strain>
    </source>
</reference>
<organism evidence="2 3">
    <name type="scientific">Flavobacterium faecale</name>
    <dbReference type="NCBI Taxonomy" id="1355330"/>
    <lineage>
        <taxon>Bacteria</taxon>
        <taxon>Pseudomonadati</taxon>
        <taxon>Bacteroidota</taxon>
        <taxon>Flavobacteriia</taxon>
        <taxon>Flavobacteriales</taxon>
        <taxon>Flavobacteriaceae</taxon>
        <taxon>Flavobacterium</taxon>
    </lineage>
</organism>
<dbReference type="EMBL" id="CP020918">
    <property type="protein sequence ID" value="AWG22893.1"/>
    <property type="molecule type" value="Genomic_DNA"/>
</dbReference>
<dbReference type="KEGG" id="ffa:FFWV33_15850"/>